<dbReference type="SMART" id="SM00679">
    <property type="entry name" value="CTNS"/>
    <property type="match status" value="2"/>
</dbReference>
<keyword evidence="3 8" id="KW-0812">Transmembrane</keyword>
<name>A0A7S0EI12_9CRYP</name>
<dbReference type="AlphaFoldDB" id="A0A7S0EI12"/>
<comment type="subcellular location">
    <subcellularLocation>
        <location evidence="1 8">Membrane</location>
        <topology evidence="1 8">Multi-pass membrane protein</topology>
    </subcellularLocation>
</comment>
<evidence type="ECO:0000256" key="7">
    <source>
        <dbReference type="ARBA" id="ARBA00038475"/>
    </source>
</evidence>
<proteinExistence type="inferred from homology"/>
<evidence type="ECO:0000256" key="5">
    <source>
        <dbReference type="ARBA" id="ARBA00022989"/>
    </source>
</evidence>
<dbReference type="EMBL" id="HBEO01015534">
    <property type="protein sequence ID" value="CAD8484261.1"/>
    <property type="molecule type" value="Transcribed_RNA"/>
</dbReference>
<comment type="similarity">
    <text evidence="7 8">Belongs to the MPDU1 (TC 2.A.43.3) family.</text>
</comment>
<dbReference type="Gene3D" id="1.20.1280.290">
    <property type="match status" value="2"/>
</dbReference>
<evidence type="ECO:0000256" key="3">
    <source>
        <dbReference type="ARBA" id="ARBA00022692"/>
    </source>
</evidence>
<keyword evidence="2" id="KW-0813">Transport</keyword>
<keyword evidence="4" id="KW-0677">Repeat</keyword>
<feature type="transmembrane region" description="Helical" evidence="9">
    <location>
        <begin position="120"/>
        <end position="141"/>
    </location>
</feature>
<dbReference type="GO" id="GO:0016020">
    <property type="term" value="C:membrane"/>
    <property type="evidence" value="ECO:0007669"/>
    <property type="project" value="UniProtKB-SubCell"/>
</dbReference>
<accession>A0A7S0EI12</accession>
<gene>
    <name evidence="10" type="ORF">HPHI1048_LOCUS10542</name>
</gene>
<dbReference type="PANTHER" id="PTHR12226">
    <property type="entry name" value="MANNOSE-P-DOLICHOL UTILIZATION DEFECT 1 LEC35 -RELATED"/>
    <property type="match status" value="1"/>
</dbReference>
<reference evidence="10" key="1">
    <citation type="submission" date="2021-01" db="EMBL/GenBank/DDBJ databases">
        <authorList>
            <person name="Corre E."/>
            <person name="Pelletier E."/>
            <person name="Niang G."/>
            <person name="Scheremetjew M."/>
            <person name="Finn R."/>
            <person name="Kale V."/>
            <person name="Holt S."/>
            <person name="Cochrane G."/>
            <person name="Meng A."/>
            <person name="Brown T."/>
            <person name="Cohen L."/>
        </authorList>
    </citation>
    <scope>NUCLEOTIDE SEQUENCE</scope>
    <source>
        <strain evidence="10">CCMP325</strain>
    </source>
</reference>
<dbReference type="InterPro" id="IPR006603">
    <property type="entry name" value="PQ-loop_rpt"/>
</dbReference>
<evidence type="ECO:0000256" key="1">
    <source>
        <dbReference type="ARBA" id="ARBA00004141"/>
    </source>
</evidence>
<feature type="transmembrane region" description="Helical" evidence="9">
    <location>
        <begin position="95"/>
        <end position="113"/>
    </location>
</feature>
<dbReference type="InterPro" id="IPR016817">
    <property type="entry name" value="MannP-dilichol_defect-1"/>
</dbReference>
<keyword evidence="6 8" id="KW-0472">Membrane</keyword>
<protein>
    <recommendedName>
        <fullName evidence="8">Mannose-P-dolichol utilization defect 1 protein homolog</fullName>
    </recommendedName>
</protein>
<keyword evidence="5 8" id="KW-1133">Transmembrane helix</keyword>
<dbReference type="Pfam" id="PF04193">
    <property type="entry name" value="PQ-loop"/>
    <property type="match status" value="2"/>
</dbReference>
<evidence type="ECO:0000256" key="6">
    <source>
        <dbReference type="ARBA" id="ARBA00023136"/>
    </source>
</evidence>
<dbReference type="PANTHER" id="PTHR12226:SF2">
    <property type="entry name" value="MANNOSE-P-DOLICHOL UTILIZATION DEFECT 1 PROTEIN"/>
    <property type="match status" value="1"/>
</dbReference>
<evidence type="ECO:0000313" key="10">
    <source>
        <dbReference type="EMBL" id="CAD8484261.1"/>
    </source>
</evidence>
<evidence type="ECO:0000256" key="4">
    <source>
        <dbReference type="ARBA" id="ARBA00022737"/>
    </source>
</evidence>
<dbReference type="PIRSF" id="PIRSF023381">
    <property type="entry name" value="MannP-dilichol_defect-1p"/>
    <property type="match status" value="1"/>
</dbReference>
<evidence type="ECO:0000256" key="8">
    <source>
        <dbReference type="PIRNR" id="PIRNR023381"/>
    </source>
</evidence>
<evidence type="ECO:0000256" key="2">
    <source>
        <dbReference type="ARBA" id="ARBA00022448"/>
    </source>
</evidence>
<feature type="transmembrane region" description="Helical" evidence="9">
    <location>
        <begin position="231"/>
        <end position="254"/>
    </location>
</feature>
<sequence length="266" mass="29176">MEAMAGGSSSSRQRLAECTSMLLEHFAVPGDCATLFLSKVLGYCVMLGGIAFKVPQILKIHRNKSAGGVSISQFALEMCVSAITLSFNYHIAAPFSTYGESFFILLQNIVLVFQIRYYQNISFASFGGAFAVWIGFVAFLYSDTARDLTIPLPKCDVSAQGVSNCAVSTIPLQHCLQAINTFIMIVSRLPQIFQNFRTKNVENLSIITWGLNLAGSVIRVFTTMRELADQLILLASFVISAALCFIVVLQILLYGKTKPPKGMKQQ</sequence>
<organism evidence="10">
    <name type="scientific">Hanusia phi</name>
    <dbReference type="NCBI Taxonomy" id="3032"/>
    <lineage>
        <taxon>Eukaryota</taxon>
        <taxon>Cryptophyceae</taxon>
        <taxon>Pyrenomonadales</taxon>
        <taxon>Geminigeraceae</taxon>
        <taxon>Hanusia</taxon>
    </lineage>
</organism>
<evidence type="ECO:0000256" key="9">
    <source>
        <dbReference type="SAM" id="Phobius"/>
    </source>
</evidence>
<feature type="transmembrane region" description="Helical" evidence="9">
    <location>
        <begin position="33"/>
        <end position="54"/>
    </location>
</feature>
<feature type="transmembrane region" description="Helical" evidence="9">
    <location>
        <begin position="66"/>
        <end position="89"/>
    </location>
</feature>